<accession>A0AA36CUB9</accession>
<dbReference type="PANTHER" id="PTHR21724:SF109">
    <property type="entry name" value="SHKT DOMAIN-CONTAINING PROTEIN"/>
    <property type="match status" value="1"/>
</dbReference>
<dbReference type="AlphaFoldDB" id="A0AA36CUB9"/>
<name>A0AA36CUB9_9BILA</name>
<reference evidence="3" key="1">
    <citation type="submission" date="2023-06" db="EMBL/GenBank/DDBJ databases">
        <authorList>
            <person name="Delattre M."/>
        </authorList>
    </citation>
    <scope>NUCLEOTIDE SEQUENCE</scope>
    <source>
        <strain evidence="3">AF72</strain>
    </source>
</reference>
<gene>
    <name evidence="3" type="ORF">MSPICULIGERA_LOCUS12705</name>
</gene>
<feature type="non-terminal residue" evidence="3">
    <location>
        <position position="1"/>
    </location>
</feature>
<dbReference type="PROSITE" id="PS51670">
    <property type="entry name" value="SHKT"/>
    <property type="match status" value="3"/>
</dbReference>
<protein>
    <recommendedName>
        <fullName evidence="2">ShKT domain-containing protein</fullName>
    </recommendedName>
</protein>
<dbReference type="Gene3D" id="1.10.10.1940">
    <property type="match status" value="3"/>
</dbReference>
<evidence type="ECO:0000313" key="3">
    <source>
        <dbReference type="EMBL" id="CAJ0574370.1"/>
    </source>
</evidence>
<feature type="domain" description="ShKT" evidence="2">
    <location>
        <begin position="80"/>
        <end position="117"/>
    </location>
</feature>
<organism evidence="3 4">
    <name type="scientific">Mesorhabditis spiculigera</name>
    <dbReference type="NCBI Taxonomy" id="96644"/>
    <lineage>
        <taxon>Eukaryota</taxon>
        <taxon>Metazoa</taxon>
        <taxon>Ecdysozoa</taxon>
        <taxon>Nematoda</taxon>
        <taxon>Chromadorea</taxon>
        <taxon>Rhabditida</taxon>
        <taxon>Rhabditina</taxon>
        <taxon>Rhabditomorpha</taxon>
        <taxon>Rhabditoidea</taxon>
        <taxon>Rhabditidae</taxon>
        <taxon>Mesorhabditinae</taxon>
        <taxon>Mesorhabditis</taxon>
    </lineage>
</organism>
<comment type="caution">
    <text evidence="1">Lacks conserved residue(s) required for the propagation of feature annotation.</text>
</comment>
<dbReference type="PANTHER" id="PTHR21724">
    <property type="entry name" value="SHKT DOMAIN-CONTAINING PROTEIN"/>
    <property type="match status" value="1"/>
</dbReference>
<dbReference type="Pfam" id="PF01549">
    <property type="entry name" value="ShK"/>
    <property type="match status" value="3"/>
</dbReference>
<dbReference type="SMART" id="SM00254">
    <property type="entry name" value="ShKT"/>
    <property type="match status" value="3"/>
</dbReference>
<feature type="domain" description="ShKT" evidence="2">
    <location>
        <begin position="172"/>
        <end position="209"/>
    </location>
</feature>
<evidence type="ECO:0000313" key="4">
    <source>
        <dbReference type="Proteomes" id="UP001177023"/>
    </source>
</evidence>
<proteinExistence type="predicted"/>
<dbReference type="InterPro" id="IPR003582">
    <property type="entry name" value="ShKT_dom"/>
</dbReference>
<dbReference type="Proteomes" id="UP001177023">
    <property type="component" value="Unassembled WGS sequence"/>
</dbReference>
<feature type="domain" description="ShKT" evidence="2">
    <location>
        <begin position="119"/>
        <end position="156"/>
    </location>
</feature>
<keyword evidence="4" id="KW-1185">Reference proteome</keyword>
<evidence type="ECO:0000256" key="1">
    <source>
        <dbReference type="PROSITE-ProRule" id="PRU01005"/>
    </source>
</evidence>
<sequence>MVIITELLSEADAVAVPAYCKSGPSFNGICPETDCDGGDGFCYCMDCDAACQACKSLCTTKGPTTTAYITTIAPTTAGNCIDNNKNCAVWVKSGFCENNQYTWQQRKDYCAKSCGLCNCVDTTKDCADWIKNGFCTNPKYTDEEKRKYCALSCGLCNAPTGATTLLTTPGVCKDNSPNCPDWVKNGFCTNPQYDDEQKRKFCAKSCNLC</sequence>
<comment type="caution">
    <text evidence="3">The sequence shown here is derived from an EMBL/GenBank/DDBJ whole genome shotgun (WGS) entry which is preliminary data.</text>
</comment>
<dbReference type="EMBL" id="CATQJA010002629">
    <property type="protein sequence ID" value="CAJ0574370.1"/>
    <property type="molecule type" value="Genomic_DNA"/>
</dbReference>
<evidence type="ECO:0000259" key="2">
    <source>
        <dbReference type="PROSITE" id="PS51670"/>
    </source>
</evidence>